<dbReference type="Pfam" id="PF13359">
    <property type="entry name" value="DDE_Tnp_4"/>
    <property type="match status" value="1"/>
</dbReference>
<evidence type="ECO:0000256" key="1">
    <source>
        <dbReference type="ARBA" id="ARBA00001968"/>
    </source>
</evidence>
<gene>
    <name evidence="4" type="primary">GLEAN_04575</name>
    <name evidence="4" type="ORF">TcasGA2_TC004575</name>
</gene>
<dbReference type="GO" id="GO:0046872">
    <property type="term" value="F:metal ion binding"/>
    <property type="evidence" value="ECO:0007669"/>
    <property type="project" value="UniProtKB-KW"/>
</dbReference>
<name>D6WBG3_TRICA</name>
<evidence type="ECO:0000256" key="2">
    <source>
        <dbReference type="ARBA" id="ARBA00022723"/>
    </source>
</evidence>
<dbReference type="AlphaFoldDB" id="D6WBG3"/>
<protein>
    <recommendedName>
        <fullName evidence="3">DDE Tnp4 domain-containing protein</fullName>
    </recommendedName>
</protein>
<dbReference type="Proteomes" id="UP000007266">
    <property type="component" value="Linkage group 2"/>
</dbReference>
<dbReference type="EMBL" id="KQ971311">
    <property type="protein sequence ID" value="EEZ98951.1"/>
    <property type="molecule type" value="Genomic_DNA"/>
</dbReference>
<organism evidence="4 5">
    <name type="scientific">Tribolium castaneum</name>
    <name type="common">Red flour beetle</name>
    <dbReference type="NCBI Taxonomy" id="7070"/>
    <lineage>
        <taxon>Eukaryota</taxon>
        <taxon>Metazoa</taxon>
        <taxon>Ecdysozoa</taxon>
        <taxon>Arthropoda</taxon>
        <taxon>Hexapoda</taxon>
        <taxon>Insecta</taxon>
        <taxon>Pterygota</taxon>
        <taxon>Neoptera</taxon>
        <taxon>Endopterygota</taxon>
        <taxon>Coleoptera</taxon>
        <taxon>Polyphaga</taxon>
        <taxon>Cucujiformia</taxon>
        <taxon>Tenebrionidae</taxon>
        <taxon>Tenebrionidae incertae sedis</taxon>
        <taxon>Tribolium</taxon>
    </lineage>
</organism>
<sequence>MPAVPPHSCSTSTQCKPNAHIKSRNKIESIFGILKRRFPSFNSGLRLKIDTIVQVVVACGALHNICKKPNDHTEEYFDEVIEDYEKDFIYQENNMNNVNFAV</sequence>
<feature type="domain" description="DDE Tnp4" evidence="3">
    <location>
        <begin position="11"/>
        <end position="64"/>
    </location>
</feature>
<evidence type="ECO:0000313" key="5">
    <source>
        <dbReference type="Proteomes" id="UP000007266"/>
    </source>
</evidence>
<dbReference type="InterPro" id="IPR027806">
    <property type="entry name" value="HARBI1_dom"/>
</dbReference>
<keyword evidence="5" id="KW-1185">Reference proteome</keyword>
<keyword evidence="2" id="KW-0479">Metal-binding</keyword>
<evidence type="ECO:0000313" key="4">
    <source>
        <dbReference type="EMBL" id="EEZ98951.1"/>
    </source>
</evidence>
<dbReference type="HOGENOM" id="CLU_2280964_0_0_1"/>
<proteinExistence type="predicted"/>
<dbReference type="PhylomeDB" id="D6WBG3"/>
<reference evidence="4 5" key="2">
    <citation type="journal article" date="2010" name="Nucleic Acids Res.">
        <title>BeetleBase in 2010: revisions to provide comprehensive genomic information for Tribolium castaneum.</title>
        <authorList>
            <person name="Kim H.S."/>
            <person name="Murphy T."/>
            <person name="Xia J."/>
            <person name="Caragea D."/>
            <person name="Park Y."/>
            <person name="Beeman R.W."/>
            <person name="Lorenzen M.D."/>
            <person name="Butcher S."/>
            <person name="Manak J.R."/>
            <person name="Brown S.J."/>
        </authorList>
    </citation>
    <scope>GENOME REANNOTATION</scope>
    <source>
        <strain evidence="4 5">Georgia GA2</strain>
    </source>
</reference>
<reference evidence="4 5" key="1">
    <citation type="journal article" date="2008" name="Nature">
        <title>The genome of the model beetle and pest Tribolium castaneum.</title>
        <authorList>
            <consortium name="Tribolium Genome Sequencing Consortium"/>
            <person name="Richards S."/>
            <person name="Gibbs R.A."/>
            <person name="Weinstock G.M."/>
            <person name="Brown S.J."/>
            <person name="Denell R."/>
            <person name="Beeman R.W."/>
            <person name="Gibbs R."/>
            <person name="Beeman R.W."/>
            <person name="Brown S.J."/>
            <person name="Bucher G."/>
            <person name="Friedrich M."/>
            <person name="Grimmelikhuijzen C.J."/>
            <person name="Klingler M."/>
            <person name="Lorenzen M."/>
            <person name="Richards S."/>
            <person name="Roth S."/>
            <person name="Schroder R."/>
            <person name="Tautz D."/>
            <person name="Zdobnov E.M."/>
            <person name="Muzny D."/>
            <person name="Gibbs R.A."/>
            <person name="Weinstock G.M."/>
            <person name="Attaway T."/>
            <person name="Bell S."/>
            <person name="Buhay C.J."/>
            <person name="Chandrabose M.N."/>
            <person name="Chavez D."/>
            <person name="Clerk-Blankenburg K.P."/>
            <person name="Cree A."/>
            <person name="Dao M."/>
            <person name="Davis C."/>
            <person name="Chacko J."/>
            <person name="Dinh H."/>
            <person name="Dugan-Rocha S."/>
            <person name="Fowler G."/>
            <person name="Garner T.T."/>
            <person name="Garnes J."/>
            <person name="Gnirke A."/>
            <person name="Hawes A."/>
            <person name="Hernandez J."/>
            <person name="Hines S."/>
            <person name="Holder M."/>
            <person name="Hume J."/>
            <person name="Jhangiani S.N."/>
            <person name="Joshi V."/>
            <person name="Khan Z.M."/>
            <person name="Jackson L."/>
            <person name="Kovar C."/>
            <person name="Kowis A."/>
            <person name="Lee S."/>
            <person name="Lewis L.R."/>
            <person name="Margolis J."/>
            <person name="Morgan M."/>
            <person name="Nazareth L.V."/>
            <person name="Nguyen N."/>
            <person name="Okwuonu G."/>
            <person name="Parker D."/>
            <person name="Richards S."/>
            <person name="Ruiz S.J."/>
            <person name="Santibanez J."/>
            <person name="Savard J."/>
            <person name="Scherer S.E."/>
            <person name="Schneider B."/>
            <person name="Sodergren E."/>
            <person name="Tautz D."/>
            <person name="Vattahil S."/>
            <person name="Villasana D."/>
            <person name="White C.S."/>
            <person name="Wright R."/>
            <person name="Park Y."/>
            <person name="Beeman R.W."/>
            <person name="Lord J."/>
            <person name="Oppert B."/>
            <person name="Lorenzen M."/>
            <person name="Brown S."/>
            <person name="Wang L."/>
            <person name="Savard J."/>
            <person name="Tautz D."/>
            <person name="Richards S."/>
            <person name="Weinstock G."/>
            <person name="Gibbs R.A."/>
            <person name="Liu Y."/>
            <person name="Worley K."/>
            <person name="Weinstock G."/>
            <person name="Elsik C.G."/>
            <person name="Reese J.T."/>
            <person name="Elhaik E."/>
            <person name="Landan G."/>
            <person name="Graur D."/>
            <person name="Arensburger P."/>
            <person name="Atkinson P."/>
            <person name="Beeman R.W."/>
            <person name="Beidler J."/>
            <person name="Brown S.J."/>
            <person name="Demuth J.P."/>
            <person name="Drury D.W."/>
            <person name="Du Y.Z."/>
            <person name="Fujiwara H."/>
            <person name="Lorenzen M."/>
            <person name="Maselli V."/>
            <person name="Osanai M."/>
            <person name="Park Y."/>
            <person name="Robertson H.M."/>
            <person name="Tu Z."/>
            <person name="Wang J.J."/>
            <person name="Wang S."/>
            <person name="Richards S."/>
            <person name="Song H."/>
            <person name="Zhang L."/>
            <person name="Sodergren E."/>
            <person name="Werner D."/>
            <person name="Stanke M."/>
            <person name="Morgenstern B."/>
            <person name="Solovyev V."/>
            <person name="Kosarev P."/>
            <person name="Brown G."/>
            <person name="Chen H.C."/>
            <person name="Ermolaeva O."/>
            <person name="Hlavina W."/>
            <person name="Kapustin Y."/>
            <person name="Kiryutin B."/>
            <person name="Kitts P."/>
            <person name="Maglott D."/>
            <person name="Pruitt K."/>
            <person name="Sapojnikov V."/>
            <person name="Souvorov A."/>
            <person name="Mackey A.J."/>
            <person name="Waterhouse R.M."/>
            <person name="Wyder S."/>
            <person name="Zdobnov E.M."/>
            <person name="Zdobnov E.M."/>
            <person name="Wyder S."/>
            <person name="Kriventseva E.V."/>
            <person name="Kadowaki T."/>
            <person name="Bork P."/>
            <person name="Aranda M."/>
            <person name="Bao R."/>
            <person name="Beermann A."/>
            <person name="Berns N."/>
            <person name="Bolognesi R."/>
            <person name="Bonneton F."/>
            <person name="Bopp D."/>
            <person name="Brown S.J."/>
            <person name="Bucher G."/>
            <person name="Butts T."/>
            <person name="Chaumot A."/>
            <person name="Denell R.E."/>
            <person name="Ferrier D.E."/>
            <person name="Friedrich M."/>
            <person name="Gordon C.M."/>
            <person name="Jindra M."/>
            <person name="Klingler M."/>
            <person name="Lan Q."/>
            <person name="Lattorff H.M."/>
            <person name="Laudet V."/>
            <person name="von Levetsow C."/>
            <person name="Liu Z."/>
            <person name="Lutz R."/>
            <person name="Lynch J.A."/>
            <person name="da Fonseca R.N."/>
            <person name="Posnien N."/>
            <person name="Reuter R."/>
            <person name="Roth S."/>
            <person name="Savard J."/>
            <person name="Schinko J.B."/>
            <person name="Schmitt C."/>
            <person name="Schoppmeier M."/>
            <person name="Schroder R."/>
            <person name="Shippy T.D."/>
            <person name="Simonnet F."/>
            <person name="Marques-Souza H."/>
            <person name="Tautz D."/>
            <person name="Tomoyasu Y."/>
            <person name="Trauner J."/>
            <person name="Van der Zee M."/>
            <person name="Vervoort M."/>
            <person name="Wittkopp N."/>
            <person name="Wimmer E.A."/>
            <person name="Yang X."/>
            <person name="Jones A.K."/>
            <person name="Sattelle D.B."/>
            <person name="Ebert P.R."/>
            <person name="Nelson D."/>
            <person name="Scott J.G."/>
            <person name="Beeman R.W."/>
            <person name="Muthukrishnan S."/>
            <person name="Kramer K.J."/>
            <person name="Arakane Y."/>
            <person name="Beeman R.W."/>
            <person name="Zhu Q."/>
            <person name="Hogenkamp D."/>
            <person name="Dixit R."/>
            <person name="Oppert B."/>
            <person name="Jiang H."/>
            <person name="Zou Z."/>
            <person name="Marshall J."/>
            <person name="Elpidina E."/>
            <person name="Vinokurov K."/>
            <person name="Oppert C."/>
            <person name="Zou Z."/>
            <person name="Evans J."/>
            <person name="Lu Z."/>
            <person name="Zhao P."/>
            <person name="Sumathipala N."/>
            <person name="Altincicek B."/>
            <person name="Vilcinskas A."/>
            <person name="Williams M."/>
            <person name="Hultmark D."/>
            <person name="Hetru C."/>
            <person name="Jiang H."/>
            <person name="Grimmelikhuijzen C.J."/>
            <person name="Hauser F."/>
            <person name="Cazzamali G."/>
            <person name="Williamson M."/>
            <person name="Park Y."/>
            <person name="Li B."/>
            <person name="Tanaka Y."/>
            <person name="Predel R."/>
            <person name="Neupert S."/>
            <person name="Schachtner J."/>
            <person name="Verleyen P."/>
            <person name="Raible F."/>
            <person name="Bork P."/>
            <person name="Friedrich M."/>
            <person name="Walden K.K."/>
            <person name="Robertson H.M."/>
            <person name="Angeli S."/>
            <person name="Foret S."/>
            <person name="Bucher G."/>
            <person name="Schuetz S."/>
            <person name="Maleszka R."/>
            <person name="Wimmer E.A."/>
            <person name="Beeman R.W."/>
            <person name="Lorenzen M."/>
            <person name="Tomoyasu Y."/>
            <person name="Miller S.C."/>
            <person name="Grossmann D."/>
            <person name="Bucher G."/>
        </authorList>
    </citation>
    <scope>NUCLEOTIDE SEQUENCE [LARGE SCALE GENOMIC DNA]</scope>
    <source>
        <strain evidence="4 5">Georgia GA2</strain>
    </source>
</reference>
<accession>D6WBG3</accession>
<evidence type="ECO:0000259" key="3">
    <source>
        <dbReference type="Pfam" id="PF13359"/>
    </source>
</evidence>
<comment type="cofactor">
    <cofactor evidence="1">
        <name>a divalent metal cation</name>
        <dbReference type="ChEBI" id="CHEBI:60240"/>
    </cofactor>
</comment>